<keyword evidence="5 7" id="KW-0472">Membrane</keyword>
<feature type="transmembrane region" description="Helical" evidence="7">
    <location>
        <begin position="7"/>
        <end position="28"/>
    </location>
</feature>
<dbReference type="InterPro" id="IPR018076">
    <property type="entry name" value="T2SS_GspF_dom"/>
</dbReference>
<dbReference type="OrthoDB" id="9810662at2"/>
<gene>
    <name evidence="9" type="ORF">MFFC18_20200</name>
</gene>
<dbReference type="PANTHER" id="PTHR35007:SF2">
    <property type="entry name" value="PILUS ASSEMBLE PROTEIN"/>
    <property type="match status" value="1"/>
</dbReference>
<feature type="domain" description="Type II secretion system protein GspF" evidence="8">
    <location>
        <begin position="177"/>
        <end position="305"/>
    </location>
</feature>
<keyword evidence="2" id="KW-1003">Cell membrane</keyword>
<accession>A0A5B9P9M5</accession>
<evidence type="ECO:0000259" key="8">
    <source>
        <dbReference type="Pfam" id="PF00482"/>
    </source>
</evidence>
<evidence type="ECO:0000313" key="9">
    <source>
        <dbReference type="EMBL" id="QEG22159.1"/>
    </source>
</evidence>
<evidence type="ECO:0000256" key="1">
    <source>
        <dbReference type="ARBA" id="ARBA00004651"/>
    </source>
</evidence>
<reference evidence="9 10" key="1">
    <citation type="submission" date="2019-08" db="EMBL/GenBank/DDBJ databases">
        <title>Deep-cultivation of Planctomycetes and their phenomic and genomic characterization uncovers novel biology.</title>
        <authorList>
            <person name="Wiegand S."/>
            <person name="Jogler M."/>
            <person name="Boedeker C."/>
            <person name="Pinto D."/>
            <person name="Vollmers J."/>
            <person name="Rivas-Marin E."/>
            <person name="Kohn T."/>
            <person name="Peeters S.H."/>
            <person name="Heuer A."/>
            <person name="Rast P."/>
            <person name="Oberbeckmann S."/>
            <person name="Bunk B."/>
            <person name="Jeske O."/>
            <person name="Meyerdierks A."/>
            <person name="Storesund J.E."/>
            <person name="Kallscheuer N."/>
            <person name="Luecker S."/>
            <person name="Lage O.M."/>
            <person name="Pohl T."/>
            <person name="Merkel B.J."/>
            <person name="Hornburger P."/>
            <person name="Mueller R.-W."/>
            <person name="Bruemmer F."/>
            <person name="Labrenz M."/>
            <person name="Spormann A.M."/>
            <person name="Op den Camp H."/>
            <person name="Overmann J."/>
            <person name="Amann R."/>
            <person name="Jetten M.S.M."/>
            <person name="Mascher T."/>
            <person name="Medema M.H."/>
            <person name="Devos D.P."/>
            <person name="Kaster A.-K."/>
            <person name="Ovreas L."/>
            <person name="Rohde M."/>
            <person name="Galperin M.Y."/>
            <person name="Jogler C."/>
        </authorList>
    </citation>
    <scope>NUCLEOTIDE SEQUENCE [LARGE SCALE GENOMIC DNA]</scope>
    <source>
        <strain evidence="9 10">FC18</strain>
    </source>
</reference>
<dbReference type="EMBL" id="CP042912">
    <property type="protein sequence ID" value="QEG22159.1"/>
    <property type="molecule type" value="Genomic_DNA"/>
</dbReference>
<feature type="transmembrane region" description="Helical" evidence="7">
    <location>
        <begin position="139"/>
        <end position="163"/>
    </location>
</feature>
<feature type="region of interest" description="Disordered" evidence="6">
    <location>
        <begin position="42"/>
        <end position="62"/>
    </location>
</feature>
<dbReference type="AlphaFoldDB" id="A0A5B9P9M5"/>
<dbReference type="GO" id="GO:0005886">
    <property type="term" value="C:plasma membrane"/>
    <property type="evidence" value="ECO:0007669"/>
    <property type="project" value="UniProtKB-SubCell"/>
</dbReference>
<dbReference type="KEGG" id="mff:MFFC18_20200"/>
<evidence type="ECO:0000256" key="5">
    <source>
        <dbReference type="ARBA" id="ARBA00023136"/>
    </source>
</evidence>
<evidence type="ECO:0000313" key="10">
    <source>
        <dbReference type="Proteomes" id="UP000322214"/>
    </source>
</evidence>
<comment type="subcellular location">
    <subcellularLocation>
        <location evidence="1">Cell membrane</location>
        <topology evidence="1">Multi-pass membrane protein</topology>
    </subcellularLocation>
</comment>
<dbReference type="PANTHER" id="PTHR35007">
    <property type="entry name" value="INTEGRAL MEMBRANE PROTEIN-RELATED"/>
    <property type="match status" value="1"/>
</dbReference>
<evidence type="ECO:0000256" key="2">
    <source>
        <dbReference type="ARBA" id="ARBA00022475"/>
    </source>
</evidence>
<proteinExistence type="predicted"/>
<evidence type="ECO:0000256" key="6">
    <source>
        <dbReference type="SAM" id="MobiDB-lite"/>
    </source>
</evidence>
<keyword evidence="10" id="KW-1185">Reference proteome</keyword>
<dbReference type="Proteomes" id="UP000322214">
    <property type="component" value="Chromosome"/>
</dbReference>
<protein>
    <submittedName>
        <fullName evidence="9">Bacterial type II secretion system protein F domain protein</fullName>
    </submittedName>
</protein>
<sequence length="322" mass="35228">MIIFANMMLYVTPIAIFVAIAVGLWLLFDTFLNGQTRSESRLDAMRRRARGEEEEVDNSNSAREGINKLLTKASPKLSSAIQPKNEQDVNKLKVKLDSAGFRGEKAVEVFLSLQVLSGLFGLFMGGIGSILVKGFSTTAVLYACGIALLFFLLPGVILSILAGKRKEKIFLGLPDALDLMVVCVEAGLGQDQALRRVSEELEKAHPIIAGEFNQCNHQLQMGKTREHVLQELAERNDVEDLNTLANVLIQVDRFGTSVGKALRTQSDAMRVRRKQIAEEKASKTAVALIFPLVLCIFPGIFVVLVGPAAITMVKELLPTMGT</sequence>
<evidence type="ECO:0000256" key="4">
    <source>
        <dbReference type="ARBA" id="ARBA00022989"/>
    </source>
</evidence>
<dbReference type="RefSeq" id="WP_075082262.1">
    <property type="nucleotide sequence ID" value="NZ_CP042912.1"/>
</dbReference>
<keyword evidence="3 7" id="KW-0812">Transmembrane</keyword>
<name>A0A5B9P9M5_9BACT</name>
<evidence type="ECO:0000256" key="7">
    <source>
        <dbReference type="SAM" id="Phobius"/>
    </source>
</evidence>
<evidence type="ECO:0000256" key="3">
    <source>
        <dbReference type="ARBA" id="ARBA00022692"/>
    </source>
</evidence>
<feature type="transmembrane region" description="Helical" evidence="7">
    <location>
        <begin position="109"/>
        <end position="132"/>
    </location>
</feature>
<dbReference type="Pfam" id="PF00482">
    <property type="entry name" value="T2SSF"/>
    <property type="match status" value="1"/>
</dbReference>
<keyword evidence="4 7" id="KW-1133">Transmembrane helix</keyword>
<dbReference type="STRING" id="980251.GCA_001642875_03507"/>
<organism evidence="9 10">
    <name type="scientific">Mariniblastus fucicola</name>
    <dbReference type="NCBI Taxonomy" id="980251"/>
    <lineage>
        <taxon>Bacteria</taxon>
        <taxon>Pseudomonadati</taxon>
        <taxon>Planctomycetota</taxon>
        <taxon>Planctomycetia</taxon>
        <taxon>Pirellulales</taxon>
        <taxon>Pirellulaceae</taxon>
        <taxon>Mariniblastus</taxon>
    </lineage>
</organism>
<feature type="transmembrane region" description="Helical" evidence="7">
    <location>
        <begin position="285"/>
        <end position="310"/>
    </location>
</feature>